<dbReference type="Proteomes" id="UP000823674">
    <property type="component" value="Chromosome A10"/>
</dbReference>
<sequence length="456" mass="51416">MLEFSTLMAGFTTVLLRVINRDIWDIVDTSNISPDLCVMNIKLMLRRTSTRAVQAKLFCICFKLMIGRRDGLIVLQDDGSTGSILFAMRHHEAYDSKKKKLGPQDTEEGLNRSNKLFGDERYELLVESQELLQELRLGWTDFKSSRSSIFYASLIVYSLSRKFRIAVNWSCDMDQGHEDTMMGSHPGGRVTACSVGCSILEYLMEMMAGDLTLGREGTALASVRVPYDISPCLDELTIGYCFVGLKSLELYPIGVLVFFGCWSKAIGTIVRTSDRQSGNIDRVISGHLRSGNLVPLLGDPRLILLIMAPSRVPSVGLVSGRQLDVFSDDEPRGCAQCREGSSFHRLGDSPLGIEYSKWFLYLFSPRAYRDFQSFLRSDPFRVYAEYWSPEWSFTGKMRYLILLLGTPYLAGVFGMPRYLTTYRDDTCGQSPLPSWGMTLLWAEPAGSYEFITDPRP</sequence>
<keyword evidence="2" id="KW-1185">Reference proteome</keyword>
<organism evidence="1 2">
    <name type="scientific">Brassica rapa subsp. trilocularis</name>
    <dbReference type="NCBI Taxonomy" id="1813537"/>
    <lineage>
        <taxon>Eukaryota</taxon>
        <taxon>Viridiplantae</taxon>
        <taxon>Streptophyta</taxon>
        <taxon>Embryophyta</taxon>
        <taxon>Tracheophyta</taxon>
        <taxon>Spermatophyta</taxon>
        <taxon>Magnoliopsida</taxon>
        <taxon>eudicotyledons</taxon>
        <taxon>Gunneridae</taxon>
        <taxon>Pentapetalae</taxon>
        <taxon>rosids</taxon>
        <taxon>malvids</taxon>
        <taxon>Brassicales</taxon>
        <taxon>Brassicaceae</taxon>
        <taxon>Brassiceae</taxon>
        <taxon>Brassica</taxon>
    </lineage>
</organism>
<proteinExistence type="predicted"/>
<accession>A0ABQ7KP17</accession>
<dbReference type="EMBL" id="JADBGQ010000010">
    <property type="protein sequence ID" value="KAG5375964.1"/>
    <property type="molecule type" value="Genomic_DNA"/>
</dbReference>
<comment type="caution">
    <text evidence="1">The sequence shown here is derived from an EMBL/GenBank/DDBJ whole genome shotgun (WGS) entry which is preliminary data.</text>
</comment>
<gene>
    <name evidence="1" type="primary">A10g504950.1_BraROA</name>
    <name evidence="1" type="ORF">IGI04_040560</name>
</gene>
<protein>
    <submittedName>
        <fullName evidence="1">Uncharacterized protein</fullName>
    </submittedName>
</protein>
<evidence type="ECO:0000313" key="1">
    <source>
        <dbReference type="EMBL" id="KAG5375964.1"/>
    </source>
</evidence>
<reference evidence="1 2" key="1">
    <citation type="submission" date="2021-03" db="EMBL/GenBank/DDBJ databases">
        <authorList>
            <person name="King G.J."/>
            <person name="Bancroft I."/>
            <person name="Baten A."/>
            <person name="Bloomfield J."/>
            <person name="Borpatragohain P."/>
            <person name="He Z."/>
            <person name="Irish N."/>
            <person name="Irwin J."/>
            <person name="Liu K."/>
            <person name="Mauleon R.P."/>
            <person name="Moore J."/>
            <person name="Morris R."/>
            <person name="Ostergaard L."/>
            <person name="Wang B."/>
            <person name="Wells R."/>
        </authorList>
    </citation>
    <scope>NUCLEOTIDE SEQUENCE [LARGE SCALE GENOMIC DNA]</scope>
    <source>
        <strain evidence="1">R-o-18</strain>
        <tissue evidence="1">Leaf</tissue>
    </source>
</reference>
<name>A0ABQ7KP17_BRACM</name>
<evidence type="ECO:0000313" key="2">
    <source>
        <dbReference type="Proteomes" id="UP000823674"/>
    </source>
</evidence>